<dbReference type="Proteomes" id="UP000785200">
    <property type="component" value="Unassembled WGS sequence"/>
</dbReference>
<accession>A0A9P7B013</accession>
<dbReference type="PANTHER" id="PTHR31630:SF6">
    <property type="entry name" value="PHYTANOYL-COA DIOXYGENASE-RELATED"/>
    <property type="match status" value="1"/>
</dbReference>
<gene>
    <name evidence="2" type="ORF">D0Z07_1222</name>
</gene>
<protein>
    <recommendedName>
        <fullName evidence="4">Phytanoyl-CoA dioxygenase</fullName>
    </recommendedName>
</protein>
<dbReference type="SUPFAM" id="SSF51197">
    <property type="entry name" value="Clavaminate synthase-like"/>
    <property type="match status" value="1"/>
</dbReference>
<evidence type="ECO:0000256" key="1">
    <source>
        <dbReference type="SAM" id="MobiDB-lite"/>
    </source>
</evidence>
<feature type="region of interest" description="Disordered" evidence="1">
    <location>
        <begin position="303"/>
        <end position="322"/>
    </location>
</feature>
<dbReference type="OrthoDB" id="445007at2759"/>
<proteinExistence type="predicted"/>
<keyword evidence="3" id="KW-1185">Reference proteome</keyword>
<name>A0A9P7B013_9HELO</name>
<dbReference type="EMBL" id="VNKQ01000003">
    <property type="protein sequence ID" value="KAG0652273.1"/>
    <property type="molecule type" value="Genomic_DNA"/>
</dbReference>
<evidence type="ECO:0008006" key="4">
    <source>
        <dbReference type="Google" id="ProtNLM"/>
    </source>
</evidence>
<dbReference type="InterPro" id="IPR008775">
    <property type="entry name" value="Phytyl_CoA_dOase-like"/>
</dbReference>
<dbReference type="AlphaFoldDB" id="A0A9P7B013"/>
<organism evidence="2 3">
    <name type="scientific">Hyphodiscus hymeniophilus</name>
    <dbReference type="NCBI Taxonomy" id="353542"/>
    <lineage>
        <taxon>Eukaryota</taxon>
        <taxon>Fungi</taxon>
        <taxon>Dikarya</taxon>
        <taxon>Ascomycota</taxon>
        <taxon>Pezizomycotina</taxon>
        <taxon>Leotiomycetes</taxon>
        <taxon>Helotiales</taxon>
        <taxon>Hyphodiscaceae</taxon>
        <taxon>Hyphodiscus</taxon>
    </lineage>
</organism>
<evidence type="ECO:0000313" key="3">
    <source>
        <dbReference type="Proteomes" id="UP000785200"/>
    </source>
</evidence>
<reference evidence="2" key="1">
    <citation type="submission" date="2019-07" db="EMBL/GenBank/DDBJ databases">
        <title>Hyphodiscus hymeniophilus genome sequencing and assembly.</title>
        <authorList>
            <person name="Kramer G."/>
            <person name="Nodwell J."/>
        </authorList>
    </citation>
    <scope>NUCLEOTIDE SEQUENCE</scope>
    <source>
        <strain evidence="2">ATCC 34498</strain>
    </source>
</reference>
<comment type="caution">
    <text evidence="2">The sequence shown here is derived from an EMBL/GenBank/DDBJ whole genome shotgun (WGS) entry which is preliminary data.</text>
</comment>
<dbReference type="Pfam" id="PF05721">
    <property type="entry name" value="PhyH"/>
    <property type="match status" value="1"/>
</dbReference>
<sequence length="338" mass="38218">MAPTALSPELEFEAHPAVKVAAYSVNPKHTEWYADLQENGYAVVKNAIPRDRAIAYQQKALDWLTSFESNLDLSNPETWVKENLPIQSNINTFYAYSIAHEKFVWDARMEPGVIGAFEALWGTDELLVSFDTLNITLPNRKDIPRKGTWEHVDQSPLRRGLHCVQGVINLSHAGPEDGGLTVLPGSHKLVEEFFDTETDKTTWTAVDNYGFSQEQLAWFTARGIKPHKVCAEAGDLILWDSRTIHYGAEPTEKSNTIRTVIYAAYTPAKFATREALDTKAQIFQQYGGTTHWPHDNIKIRNNEARFEDGTLDPRDRKEPLEKPQMSDKLLKLAGVMAY</sequence>
<evidence type="ECO:0000313" key="2">
    <source>
        <dbReference type="EMBL" id="KAG0652273.1"/>
    </source>
</evidence>
<dbReference type="Gene3D" id="2.60.120.620">
    <property type="entry name" value="q2cbj1_9rhob like domain"/>
    <property type="match status" value="1"/>
</dbReference>
<dbReference type="PANTHER" id="PTHR31630">
    <property type="entry name" value="PHYTANOYL-COA DIOXYGENASE-RELATED-RELATED"/>
    <property type="match status" value="1"/>
</dbReference>